<accession>A0ABW5VQK7</accession>
<organism evidence="1 2">
    <name type="scientific">Promicromonospora vindobonensis</name>
    <dbReference type="NCBI Taxonomy" id="195748"/>
    <lineage>
        <taxon>Bacteria</taxon>
        <taxon>Bacillati</taxon>
        <taxon>Actinomycetota</taxon>
        <taxon>Actinomycetes</taxon>
        <taxon>Micrococcales</taxon>
        <taxon>Promicromonosporaceae</taxon>
        <taxon>Promicromonospora</taxon>
    </lineage>
</organism>
<dbReference type="EMBL" id="JBHUOG010000001">
    <property type="protein sequence ID" value="MFD2793983.1"/>
    <property type="molecule type" value="Genomic_DNA"/>
</dbReference>
<protein>
    <submittedName>
        <fullName evidence="1">Uncharacterized protein</fullName>
    </submittedName>
</protein>
<proteinExistence type="predicted"/>
<dbReference type="Proteomes" id="UP001597479">
    <property type="component" value="Unassembled WGS sequence"/>
</dbReference>
<evidence type="ECO:0000313" key="2">
    <source>
        <dbReference type="Proteomes" id="UP001597479"/>
    </source>
</evidence>
<dbReference type="RefSeq" id="WP_377182660.1">
    <property type="nucleotide sequence ID" value="NZ_JBHUOG010000001.1"/>
</dbReference>
<name>A0ABW5VQK7_9MICO</name>
<evidence type="ECO:0000313" key="1">
    <source>
        <dbReference type="EMBL" id="MFD2793983.1"/>
    </source>
</evidence>
<keyword evidence="2" id="KW-1185">Reference proteome</keyword>
<reference evidence="2" key="1">
    <citation type="journal article" date="2019" name="Int. J. Syst. Evol. Microbiol.">
        <title>The Global Catalogue of Microorganisms (GCM) 10K type strain sequencing project: providing services to taxonomists for standard genome sequencing and annotation.</title>
        <authorList>
            <consortium name="The Broad Institute Genomics Platform"/>
            <consortium name="The Broad Institute Genome Sequencing Center for Infectious Disease"/>
            <person name="Wu L."/>
            <person name="Ma J."/>
        </authorList>
    </citation>
    <scope>NUCLEOTIDE SEQUENCE [LARGE SCALE GENOMIC DNA]</scope>
    <source>
        <strain evidence="2">CCM 7044</strain>
    </source>
</reference>
<sequence length="61" mass="6723">MSASTTPETEPAPEGYGEFIADLMARVRATQRTLEKAFPDAVVLWPGVEELTEDEIARIES</sequence>
<gene>
    <name evidence="1" type="ORF">ACFS27_10540</name>
</gene>
<comment type="caution">
    <text evidence="1">The sequence shown here is derived from an EMBL/GenBank/DDBJ whole genome shotgun (WGS) entry which is preliminary data.</text>
</comment>